<proteinExistence type="predicted"/>
<accession>A0A1W2ARQ1</accession>
<dbReference type="EMBL" id="FWXS01000005">
    <property type="protein sequence ID" value="SMC63121.1"/>
    <property type="molecule type" value="Genomic_DNA"/>
</dbReference>
<evidence type="ECO:0000313" key="2">
    <source>
        <dbReference type="Proteomes" id="UP000192393"/>
    </source>
</evidence>
<gene>
    <name evidence="1" type="ORF">SAMN06296427_10518</name>
</gene>
<dbReference type="RefSeq" id="WP_084017227.1">
    <property type="nucleotide sequence ID" value="NZ_FWXS01000005.1"/>
</dbReference>
<keyword evidence="2" id="KW-1185">Reference proteome</keyword>
<protein>
    <submittedName>
        <fullName evidence="1">Uncharacterized protein</fullName>
    </submittedName>
</protein>
<dbReference type="Proteomes" id="UP000192393">
    <property type="component" value="Unassembled WGS sequence"/>
</dbReference>
<dbReference type="AlphaFoldDB" id="A0A1W2ARQ1"/>
<dbReference type="OrthoDB" id="1145223at2"/>
<evidence type="ECO:0000313" key="1">
    <source>
        <dbReference type="EMBL" id="SMC63121.1"/>
    </source>
</evidence>
<organism evidence="1 2">
    <name type="scientific">Moheibacter sediminis</name>
    <dbReference type="NCBI Taxonomy" id="1434700"/>
    <lineage>
        <taxon>Bacteria</taxon>
        <taxon>Pseudomonadati</taxon>
        <taxon>Bacteroidota</taxon>
        <taxon>Flavobacteriia</taxon>
        <taxon>Flavobacteriales</taxon>
        <taxon>Weeksellaceae</taxon>
        <taxon>Moheibacter</taxon>
    </lineage>
</organism>
<dbReference type="STRING" id="1434700.SAMN06296427_10518"/>
<sequence length="230" mass="25774">MKKQILMIILFMTGIILQAQVGVGTENPVLAAILEVKSTEKGFLPPRMTTEQRDAINEGNPAGGLVIYNTDAHCLQYWNTVKWVSFCEENSTSGKFTYWVDDEDIENDAKYLYIENGTNEDFSGNLFVYHDIWFFPYSTVPYIIDGETGSSWGTSRSLYKLGVYSIPAGETIRLKVELRPQSAQTEWLPTSSATVHRKDNLKLSRSVVVANDEAPVETVLPVNLSCYGPN</sequence>
<reference evidence="1 2" key="1">
    <citation type="submission" date="2017-04" db="EMBL/GenBank/DDBJ databases">
        <authorList>
            <person name="Afonso C.L."/>
            <person name="Miller P.J."/>
            <person name="Scott M.A."/>
            <person name="Spackman E."/>
            <person name="Goraichik I."/>
            <person name="Dimitrov K.M."/>
            <person name="Suarez D.L."/>
            <person name="Swayne D.E."/>
        </authorList>
    </citation>
    <scope>NUCLEOTIDE SEQUENCE [LARGE SCALE GENOMIC DNA]</scope>
    <source>
        <strain evidence="1 2">CGMCC 1.12708</strain>
    </source>
</reference>
<name>A0A1W2ARQ1_9FLAO</name>